<evidence type="ECO:0000256" key="9">
    <source>
        <dbReference type="ARBA" id="ARBA00023065"/>
    </source>
</evidence>
<organism evidence="19 20">
    <name type="scientific">Zavarzinia aquatilis</name>
    <dbReference type="NCBI Taxonomy" id="2211142"/>
    <lineage>
        <taxon>Bacteria</taxon>
        <taxon>Pseudomonadati</taxon>
        <taxon>Pseudomonadota</taxon>
        <taxon>Alphaproteobacteria</taxon>
        <taxon>Rhodospirillales</taxon>
        <taxon>Zavarziniaceae</taxon>
        <taxon>Zavarzinia</taxon>
    </lineage>
</organism>
<keyword evidence="3 14" id="KW-0813">Transport</keyword>
<evidence type="ECO:0000256" key="17">
    <source>
        <dbReference type="SAM" id="SignalP"/>
    </source>
</evidence>
<dbReference type="SUPFAM" id="SSF56935">
    <property type="entry name" value="Porins"/>
    <property type="match status" value="1"/>
</dbReference>
<dbReference type="GO" id="GO:0015891">
    <property type="term" value="P:siderophore transport"/>
    <property type="evidence" value="ECO:0007669"/>
    <property type="project" value="InterPro"/>
</dbReference>
<evidence type="ECO:0000256" key="7">
    <source>
        <dbReference type="ARBA" id="ARBA00022729"/>
    </source>
</evidence>
<keyword evidence="9" id="KW-0406">Ion transport</keyword>
<dbReference type="FunFam" id="2.170.130.10:FF:000010">
    <property type="entry name" value="Ferripyoverdine receptor"/>
    <property type="match status" value="1"/>
</dbReference>
<sequence length="802" mass="86677">MTMTMMAKGSGARLRRLLASASILALLTGAATARAEQTTAGAAAGQTDGLYPFSIPAQALPRAIAAFSATTGIQVLYTERSAYEHMAPAVSGQLSANEALSRLLAGTGLTWRYTGANALTIEKLPESSGTEALDTVVVEGRVGNGSTEGTGSYAGSVSRSATGLSLSPRETPQTITVVTRQKIEDQGTDEIKDVLDQTVGITFQRAGAIGTDADEVYARGFPVSAYQVDGLNRSTLYGYDDSISDMAAFDRVEILRGANGLLTGKGDPSATINLIHKRPTDTFAAHATAEIGSWDHYRAEADVSGPLNEAGTIRARFVAAYQDEESFIARLSTDKQVFYGIVEADLTPATTVSLSVDYQEHNADSASRGGIPLVYADGTPTNLPRSTSSATDWAYHKNDSLSVQTAIEHRFDNDWTAEARLEHVSRSYDSLIGYGVGGSLQHDGSGMFIYSSRWASEPEQNTYALNLSGPYELLGRKHELMLGIAGFQAQEVGPNFKDWWSAGFVTIPDYFTWNGEAALFDTSSDGTFENAERQFGAYGATRLRPTDDLSIIVGARASNWKQGELRENGVFTPYAGIVFDLDETWSVYGSYTSIFLPQSNQRENGSYLDPETGTAYEGGLKAEFFDGQLYGTIAYFDITKDNFASALAGVMTPSGGQAYEAVDGAQSRGVEIELAGAILPGWQVGGGFSHTRVEGPDGKPLRPTVPENSFKLFTTYRLPEDIAPLTVGGNLRWQSDMTNTNFHYTQESYALLDLMGRWQINDHLSAAVNVNNVFDETYYASIGWMGYYGEPRNVTLTLRADW</sequence>
<keyword evidence="12 19" id="KW-0675">Receptor</keyword>
<name>A0A317EHA6_9PROT</name>
<dbReference type="Pfam" id="PF07660">
    <property type="entry name" value="STN"/>
    <property type="match status" value="1"/>
</dbReference>
<evidence type="ECO:0000256" key="3">
    <source>
        <dbReference type="ARBA" id="ARBA00022448"/>
    </source>
</evidence>
<keyword evidence="10 15" id="KW-0798">TonB box</keyword>
<comment type="caution">
    <text evidence="19">The sequence shown here is derived from an EMBL/GenBank/DDBJ whole genome shotgun (WGS) entry which is preliminary data.</text>
</comment>
<dbReference type="Pfam" id="PF07715">
    <property type="entry name" value="Plug"/>
    <property type="match status" value="1"/>
</dbReference>
<dbReference type="OrthoDB" id="9760333at2"/>
<dbReference type="SMART" id="SM00965">
    <property type="entry name" value="STN"/>
    <property type="match status" value="1"/>
</dbReference>
<dbReference type="InterPro" id="IPR010105">
    <property type="entry name" value="TonB_sidphr_rcpt"/>
</dbReference>
<dbReference type="AlphaFoldDB" id="A0A317EHA6"/>
<feature type="domain" description="Secretin/TonB short N-terminal" evidence="18">
    <location>
        <begin position="73"/>
        <end position="124"/>
    </location>
</feature>
<evidence type="ECO:0000313" key="20">
    <source>
        <dbReference type="Proteomes" id="UP000245461"/>
    </source>
</evidence>
<dbReference type="InterPro" id="IPR011662">
    <property type="entry name" value="Secretin/TonB_short_N"/>
</dbReference>
<evidence type="ECO:0000256" key="6">
    <source>
        <dbReference type="ARBA" id="ARBA00022692"/>
    </source>
</evidence>
<evidence type="ECO:0000256" key="10">
    <source>
        <dbReference type="ARBA" id="ARBA00023077"/>
    </source>
</evidence>
<dbReference type="InterPro" id="IPR012910">
    <property type="entry name" value="Plug_dom"/>
</dbReference>
<dbReference type="InterPro" id="IPR036942">
    <property type="entry name" value="Beta-barrel_TonB_sf"/>
</dbReference>
<dbReference type="GO" id="GO:0015344">
    <property type="term" value="F:siderophore uptake transmembrane transporter activity"/>
    <property type="evidence" value="ECO:0007669"/>
    <property type="project" value="TreeGrafter"/>
</dbReference>
<dbReference type="Proteomes" id="UP000245461">
    <property type="component" value="Unassembled WGS sequence"/>
</dbReference>
<dbReference type="Gene3D" id="3.55.50.30">
    <property type="match status" value="1"/>
</dbReference>
<evidence type="ECO:0000256" key="5">
    <source>
        <dbReference type="ARBA" id="ARBA00022496"/>
    </source>
</evidence>
<dbReference type="GO" id="GO:0038023">
    <property type="term" value="F:signaling receptor activity"/>
    <property type="evidence" value="ECO:0007669"/>
    <property type="project" value="InterPro"/>
</dbReference>
<keyword evidence="6 14" id="KW-0812">Transmembrane</keyword>
<comment type="similarity">
    <text evidence="2 14 15">Belongs to the TonB-dependent receptor family.</text>
</comment>
<feature type="signal peptide" evidence="17">
    <location>
        <begin position="1"/>
        <end position="35"/>
    </location>
</feature>
<protein>
    <submittedName>
        <fullName evidence="19">TonB-dependent siderophore receptor</fullName>
    </submittedName>
</protein>
<dbReference type="GO" id="GO:0009279">
    <property type="term" value="C:cell outer membrane"/>
    <property type="evidence" value="ECO:0007669"/>
    <property type="project" value="UniProtKB-SubCell"/>
</dbReference>
<keyword evidence="8" id="KW-0408">Iron</keyword>
<dbReference type="EMBL" id="QGLE01000001">
    <property type="protein sequence ID" value="PWR25460.1"/>
    <property type="molecule type" value="Genomic_DNA"/>
</dbReference>
<evidence type="ECO:0000256" key="11">
    <source>
        <dbReference type="ARBA" id="ARBA00023136"/>
    </source>
</evidence>
<keyword evidence="20" id="KW-1185">Reference proteome</keyword>
<keyword evidence="4 14" id="KW-1134">Transmembrane beta strand</keyword>
<evidence type="ECO:0000259" key="18">
    <source>
        <dbReference type="SMART" id="SM00965"/>
    </source>
</evidence>
<evidence type="ECO:0000256" key="14">
    <source>
        <dbReference type="PROSITE-ProRule" id="PRU01360"/>
    </source>
</evidence>
<comment type="subcellular location">
    <subcellularLocation>
        <location evidence="1 14">Cell outer membrane</location>
        <topology evidence="1 14">Multi-pass membrane protein</topology>
    </subcellularLocation>
</comment>
<feature type="compositionally biased region" description="Polar residues" evidence="16">
    <location>
        <begin position="149"/>
        <end position="169"/>
    </location>
</feature>
<dbReference type="RefSeq" id="WP_109901473.1">
    <property type="nucleotide sequence ID" value="NZ_QGLE01000001.1"/>
</dbReference>
<dbReference type="Gene3D" id="2.170.130.10">
    <property type="entry name" value="TonB-dependent receptor, plug domain"/>
    <property type="match status" value="1"/>
</dbReference>
<gene>
    <name evidence="19" type="ORF">DKG74_00305</name>
</gene>
<evidence type="ECO:0000256" key="15">
    <source>
        <dbReference type="RuleBase" id="RU003357"/>
    </source>
</evidence>
<dbReference type="Gene3D" id="2.40.170.20">
    <property type="entry name" value="TonB-dependent receptor, beta-barrel domain"/>
    <property type="match status" value="1"/>
</dbReference>
<evidence type="ECO:0000256" key="13">
    <source>
        <dbReference type="ARBA" id="ARBA00023237"/>
    </source>
</evidence>
<keyword evidence="13 14" id="KW-0998">Cell outer membrane</keyword>
<evidence type="ECO:0000256" key="2">
    <source>
        <dbReference type="ARBA" id="ARBA00009810"/>
    </source>
</evidence>
<feature type="region of interest" description="Disordered" evidence="16">
    <location>
        <begin position="147"/>
        <end position="169"/>
    </location>
</feature>
<dbReference type="PANTHER" id="PTHR32552">
    <property type="entry name" value="FERRICHROME IRON RECEPTOR-RELATED"/>
    <property type="match status" value="1"/>
</dbReference>
<accession>A0A317EHA6</accession>
<dbReference type="PANTHER" id="PTHR32552:SF74">
    <property type="entry name" value="HYDROXAMATE SIDEROPHORE RECEPTOR FHUE"/>
    <property type="match status" value="1"/>
</dbReference>
<evidence type="ECO:0000256" key="4">
    <source>
        <dbReference type="ARBA" id="ARBA00022452"/>
    </source>
</evidence>
<dbReference type="CDD" id="cd01347">
    <property type="entry name" value="ligand_gated_channel"/>
    <property type="match status" value="1"/>
</dbReference>
<evidence type="ECO:0000313" key="19">
    <source>
        <dbReference type="EMBL" id="PWR25460.1"/>
    </source>
</evidence>
<feature type="chain" id="PRO_5016410894" evidence="17">
    <location>
        <begin position="36"/>
        <end position="802"/>
    </location>
</feature>
<dbReference type="PROSITE" id="PS52016">
    <property type="entry name" value="TONB_DEPENDENT_REC_3"/>
    <property type="match status" value="1"/>
</dbReference>
<keyword evidence="5" id="KW-0410">Iron transport</keyword>
<dbReference type="InterPro" id="IPR000531">
    <property type="entry name" value="Beta-barrel_TonB"/>
</dbReference>
<evidence type="ECO:0000256" key="8">
    <source>
        <dbReference type="ARBA" id="ARBA00023004"/>
    </source>
</evidence>
<dbReference type="InterPro" id="IPR039426">
    <property type="entry name" value="TonB-dep_rcpt-like"/>
</dbReference>
<evidence type="ECO:0000256" key="16">
    <source>
        <dbReference type="SAM" id="MobiDB-lite"/>
    </source>
</evidence>
<dbReference type="InterPro" id="IPR037066">
    <property type="entry name" value="Plug_dom_sf"/>
</dbReference>
<dbReference type="NCBIfam" id="TIGR01783">
    <property type="entry name" value="TonB-siderophor"/>
    <property type="match status" value="1"/>
</dbReference>
<keyword evidence="11 14" id="KW-0472">Membrane</keyword>
<reference evidence="19 20" key="1">
    <citation type="submission" date="2018-05" db="EMBL/GenBank/DDBJ databases">
        <title>Zavarzinia sp. HR-AS.</title>
        <authorList>
            <person name="Lee Y."/>
            <person name="Jeon C.O."/>
        </authorList>
    </citation>
    <scope>NUCLEOTIDE SEQUENCE [LARGE SCALE GENOMIC DNA]</scope>
    <source>
        <strain evidence="19 20">HR-AS</strain>
    </source>
</reference>
<evidence type="ECO:0000256" key="12">
    <source>
        <dbReference type="ARBA" id="ARBA00023170"/>
    </source>
</evidence>
<dbReference type="Pfam" id="PF00593">
    <property type="entry name" value="TonB_dep_Rec_b-barrel"/>
    <property type="match status" value="1"/>
</dbReference>
<keyword evidence="7 17" id="KW-0732">Signal</keyword>
<proteinExistence type="inferred from homology"/>
<evidence type="ECO:0000256" key="1">
    <source>
        <dbReference type="ARBA" id="ARBA00004571"/>
    </source>
</evidence>